<feature type="non-terminal residue" evidence="1">
    <location>
        <position position="40"/>
    </location>
</feature>
<evidence type="ECO:0000313" key="1">
    <source>
        <dbReference type="EMBL" id="RZH66697.1"/>
    </source>
</evidence>
<protein>
    <submittedName>
        <fullName evidence="1">Transposase</fullName>
    </submittedName>
</protein>
<comment type="caution">
    <text evidence="1">The sequence shown here is derived from an EMBL/GenBank/DDBJ whole genome shotgun (WGS) entry which is preliminary data.</text>
</comment>
<dbReference type="Proteomes" id="UP000292704">
    <property type="component" value="Unassembled WGS sequence"/>
</dbReference>
<gene>
    <name evidence="1" type="ORF">ELS17_12960</name>
</gene>
<proteinExistence type="predicted"/>
<dbReference type="EMBL" id="SHMR01000007">
    <property type="protein sequence ID" value="RZH66697.1"/>
    <property type="molecule type" value="Genomic_DNA"/>
</dbReference>
<accession>A0A482Y1R9</accession>
<dbReference type="AlphaFoldDB" id="A0A482Y1R9"/>
<reference evidence="1 2" key="1">
    <citation type="submission" date="2019-02" db="EMBL/GenBank/DDBJ databases">
        <title>Genome analysis provides insights into bioremediation potentialities and Haloocin production by Natrinema altunense strain 4.1R isolated from Chott Douz in Tunisian desert.</title>
        <authorList>
            <person name="Najjari A."/>
            <person name="Youssef N."/>
            <person name="Ben Dhia O."/>
            <person name="Ferjani R."/>
            <person name="El Hidri D."/>
            <person name="Ouzari H.I."/>
            <person name="Cherif A."/>
        </authorList>
    </citation>
    <scope>NUCLEOTIDE SEQUENCE [LARGE SCALE GENOMIC DNA]</scope>
    <source>
        <strain evidence="1 2">4.1R</strain>
    </source>
</reference>
<sequence>MVTVTVTAKFRNPSLSRRKEWQRASRLYRDTKQFCIDGWE</sequence>
<evidence type="ECO:0000313" key="2">
    <source>
        <dbReference type="Proteomes" id="UP000292704"/>
    </source>
</evidence>
<name>A0A482Y1R9_9EURY</name>
<organism evidence="1 2">
    <name type="scientific">Natrinema altunense</name>
    <dbReference type="NCBI Taxonomy" id="222984"/>
    <lineage>
        <taxon>Archaea</taxon>
        <taxon>Methanobacteriati</taxon>
        <taxon>Methanobacteriota</taxon>
        <taxon>Stenosarchaea group</taxon>
        <taxon>Halobacteria</taxon>
        <taxon>Halobacteriales</taxon>
        <taxon>Natrialbaceae</taxon>
        <taxon>Natrinema</taxon>
    </lineage>
</organism>